<evidence type="ECO:0000313" key="1">
    <source>
        <dbReference type="EMBL" id="TYH25802.1"/>
    </source>
</evidence>
<keyword evidence="2" id="KW-1185">Reference proteome</keyword>
<dbReference type="Proteomes" id="UP000323506">
    <property type="component" value="Chromosome A03"/>
</dbReference>
<accession>A0A5D2H6F4</accession>
<protein>
    <submittedName>
        <fullName evidence="1">Uncharacterized protein</fullName>
    </submittedName>
</protein>
<gene>
    <name evidence="1" type="ORF">ES288_A03G198900v1</name>
</gene>
<organism evidence="1 2">
    <name type="scientific">Gossypium darwinii</name>
    <name type="common">Darwin's cotton</name>
    <name type="synonym">Gossypium barbadense var. darwinii</name>
    <dbReference type="NCBI Taxonomy" id="34276"/>
    <lineage>
        <taxon>Eukaryota</taxon>
        <taxon>Viridiplantae</taxon>
        <taxon>Streptophyta</taxon>
        <taxon>Embryophyta</taxon>
        <taxon>Tracheophyta</taxon>
        <taxon>Spermatophyta</taxon>
        <taxon>Magnoliopsida</taxon>
        <taxon>eudicotyledons</taxon>
        <taxon>Gunneridae</taxon>
        <taxon>Pentapetalae</taxon>
        <taxon>rosids</taxon>
        <taxon>malvids</taxon>
        <taxon>Malvales</taxon>
        <taxon>Malvaceae</taxon>
        <taxon>Malvoideae</taxon>
        <taxon>Gossypium</taxon>
    </lineage>
</organism>
<sequence>MYLPHQLFVRSFSFLIQVPKASFQSCVDELGPSLKRRFPVSSRTATTEVELLELIFWDQIGTWDSLNKPKLPSDTFSSEEYISRTGISLFATQTGVCSETLPPYHMPM</sequence>
<reference evidence="1 2" key="1">
    <citation type="submission" date="2019-06" db="EMBL/GenBank/DDBJ databases">
        <title>WGS assembly of Gossypium darwinii.</title>
        <authorList>
            <person name="Chen Z.J."/>
            <person name="Sreedasyam A."/>
            <person name="Ando A."/>
            <person name="Song Q."/>
            <person name="De L."/>
            <person name="Hulse-Kemp A."/>
            <person name="Ding M."/>
            <person name="Ye W."/>
            <person name="Kirkbride R."/>
            <person name="Jenkins J."/>
            <person name="Plott C."/>
            <person name="Lovell J."/>
            <person name="Lin Y.-M."/>
            <person name="Vaughn R."/>
            <person name="Liu B."/>
            <person name="Li W."/>
            <person name="Simpson S."/>
            <person name="Scheffler B."/>
            <person name="Saski C."/>
            <person name="Grover C."/>
            <person name="Hu G."/>
            <person name="Conover J."/>
            <person name="Carlson J."/>
            <person name="Shu S."/>
            <person name="Boston L."/>
            <person name="Williams M."/>
            <person name="Peterson D."/>
            <person name="Mcgee K."/>
            <person name="Jones D."/>
            <person name="Wendel J."/>
            <person name="Stelly D."/>
            <person name="Grimwood J."/>
            <person name="Schmutz J."/>
        </authorList>
    </citation>
    <scope>NUCLEOTIDE SEQUENCE [LARGE SCALE GENOMIC DNA]</scope>
    <source>
        <strain evidence="1">1808015.09</strain>
    </source>
</reference>
<proteinExistence type="predicted"/>
<dbReference type="EMBL" id="CM017690">
    <property type="protein sequence ID" value="TYH25802.1"/>
    <property type="molecule type" value="Genomic_DNA"/>
</dbReference>
<name>A0A5D2H6F4_GOSDA</name>
<dbReference type="AlphaFoldDB" id="A0A5D2H6F4"/>
<evidence type="ECO:0000313" key="2">
    <source>
        <dbReference type="Proteomes" id="UP000323506"/>
    </source>
</evidence>